<dbReference type="CDD" id="cd00077">
    <property type="entry name" value="HDc"/>
    <property type="match status" value="1"/>
</dbReference>
<dbReference type="RefSeq" id="WP_305944627.1">
    <property type="nucleotide sequence ID" value="NZ_JAUZVY010000002.1"/>
</dbReference>
<evidence type="ECO:0000259" key="5">
    <source>
        <dbReference type="PROSITE" id="PS51832"/>
    </source>
</evidence>
<feature type="modified residue" description="4-aspartylphosphate" evidence="1">
    <location>
        <position position="59"/>
    </location>
</feature>
<feature type="domain" description="HD-GYP" evidence="5">
    <location>
        <begin position="180"/>
        <end position="376"/>
    </location>
</feature>
<comment type="caution">
    <text evidence="6">The sequence shown here is derived from an EMBL/GenBank/DDBJ whole genome shotgun (WGS) entry which is preliminary data.</text>
</comment>
<dbReference type="Pfam" id="PF13487">
    <property type="entry name" value="HD_5"/>
    <property type="match status" value="1"/>
</dbReference>
<feature type="domain" description="Response regulatory" evidence="4">
    <location>
        <begin position="10"/>
        <end position="125"/>
    </location>
</feature>
<evidence type="ECO:0000256" key="2">
    <source>
        <dbReference type="SAM" id="Coils"/>
    </source>
</evidence>
<dbReference type="SMART" id="SM00448">
    <property type="entry name" value="REC"/>
    <property type="match status" value="1"/>
</dbReference>
<dbReference type="InterPro" id="IPR052020">
    <property type="entry name" value="Cyclic_di-GMP/3'3'-cGAMP_PDE"/>
</dbReference>
<evidence type="ECO:0000259" key="4">
    <source>
        <dbReference type="PROSITE" id="PS50110"/>
    </source>
</evidence>
<organism evidence="6 7">
    <name type="scientific">Alkalimonas delamerensis</name>
    <dbReference type="NCBI Taxonomy" id="265981"/>
    <lineage>
        <taxon>Bacteria</taxon>
        <taxon>Pseudomonadati</taxon>
        <taxon>Pseudomonadota</taxon>
        <taxon>Gammaproteobacteria</taxon>
        <taxon>Alkalimonas</taxon>
    </lineage>
</organism>
<reference evidence="6 7" key="1">
    <citation type="submission" date="2023-08" db="EMBL/GenBank/DDBJ databases">
        <authorList>
            <person name="Joshi A."/>
            <person name="Thite S."/>
        </authorList>
    </citation>
    <scope>NUCLEOTIDE SEQUENCE [LARGE SCALE GENOMIC DNA]</scope>
    <source>
        <strain evidence="6 7">1E1</strain>
    </source>
</reference>
<dbReference type="SUPFAM" id="SSF109604">
    <property type="entry name" value="HD-domain/PDEase-like"/>
    <property type="match status" value="1"/>
</dbReference>
<sequence length="451" mass="50696">MTAAAAKKPVILCVDDEHSILNALKRLFFPVGLDIELATNGQDAIKILESKKVHLIISDMRMPEMNGAEFLAKAVEIQPDAYRILMTGYSDMASTIAAINDGRIHRYVQKPWNNKDLLNTVKDGLKLFHLEQANKRMQQQISQQNKELKELNHNLEEMVHQRTAQLKKTLAQLRASMARSEQEKQNNLDILYNVISIHPLISAGFAVNVSNLAKAIAEKMQLPVKDIENVALTALLHEIGMIGLPADLLKKPYHQLEGLEKQQFIEHASHAELILSPAPHLRAVVEGICCQYAHFNGTGYPAELKDTHIPLPARILAVARDYWLLMTRRSYSKVLTPKEACTMIVRASHTLYDPAVINAFEACYQKSRDIFINSIRDGYSIDELKPGMRLRSALYNETKILLLPKGCELTPVLIDKLKKYQRQHHQELKIDIAPEDDAATASEAPTAPSEA</sequence>
<evidence type="ECO:0000313" key="6">
    <source>
        <dbReference type="EMBL" id="MDP4528490.1"/>
    </source>
</evidence>
<keyword evidence="2" id="KW-0175">Coiled coil</keyword>
<keyword evidence="7" id="KW-1185">Reference proteome</keyword>
<dbReference type="PROSITE" id="PS51832">
    <property type="entry name" value="HD_GYP"/>
    <property type="match status" value="1"/>
</dbReference>
<gene>
    <name evidence="6" type="ORF">Q3O59_05525</name>
</gene>
<evidence type="ECO:0000256" key="3">
    <source>
        <dbReference type="SAM" id="MobiDB-lite"/>
    </source>
</evidence>
<dbReference type="SUPFAM" id="SSF52172">
    <property type="entry name" value="CheY-like"/>
    <property type="match status" value="1"/>
</dbReference>
<dbReference type="Gene3D" id="1.10.3210.10">
    <property type="entry name" value="Hypothetical protein af1432"/>
    <property type="match status" value="1"/>
</dbReference>
<dbReference type="Proteomes" id="UP001236258">
    <property type="component" value="Unassembled WGS sequence"/>
</dbReference>
<dbReference type="Gene3D" id="3.40.50.2300">
    <property type="match status" value="1"/>
</dbReference>
<dbReference type="Pfam" id="PF00072">
    <property type="entry name" value="Response_reg"/>
    <property type="match status" value="1"/>
</dbReference>
<dbReference type="PROSITE" id="PS50110">
    <property type="entry name" value="RESPONSE_REGULATORY"/>
    <property type="match status" value="1"/>
</dbReference>
<feature type="compositionally biased region" description="Low complexity" evidence="3">
    <location>
        <begin position="439"/>
        <end position="451"/>
    </location>
</feature>
<accession>A0ABT9GNX4</accession>
<evidence type="ECO:0000313" key="7">
    <source>
        <dbReference type="Proteomes" id="UP001236258"/>
    </source>
</evidence>
<dbReference type="InterPro" id="IPR037522">
    <property type="entry name" value="HD_GYP_dom"/>
</dbReference>
<feature type="coiled-coil region" evidence="2">
    <location>
        <begin position="127"/>
        <end position="183"/>
    </location>
</feature>
<name>A0ABT9GNX4_9GAMM</name>
<dbReference type="EMBL" id="JAUZVY010000002">
    <property type="protein sequence ID" value="MDP4528490.1"/>
    <property type="molecule type" value="Genomic_DNA"/>
</dbReference>
<dbReference type="CDD" id="cd17569">
    <property type="entry name" value="REC_HupR-like"/>
    <property type="match status" value="1"/>
</dbReference>
<dbReference type="PANTHER" id="PTHR45228">
    <property type="entry name" value="CYCLIC DI-GMP PHOSPHODIESTERASE TM_0186-RELATED"/>
    <property type="match status" value="1"/>
</dbReference>
<protein>
    <submittedName>
        <fullName evidence="6">Response regulator</fullName>
    </submittedName>
</protein>
<proteinExistence type="predicted"/>
<feature type="region of interest" description="Disordered" evidence="3">
    <location>
        <begin position="431"/>
        <end position="451"/>
    </location>
</feature>
<dbReference type="InterPro" id="IPR001789">
    <property type="entry name" value="Sig_transdc_resp-reg_receiver"/>
</dbReference>
<dbReference type="InterPro" id="IPR003607">
    <property type="entry name" value="HD/PDEase_dom"/>
</dbReference>
<evidence type="ECO:0000256" key="1">
    <source>
        <dbReference type="PROSITE-ProRule" id="PRU00169"/>
    </source>
</evidence>
<dbReference type="PANTHER" id="PTHR45228:SF8">
    <property type="entry name" value="TWO-COMPONENT RESPONSE REGULATOR-RELATED"/>
    <property type="match status" value="1"/>
</dbReference>
<keyword evidence="1" id="KW-0597">Phosphoprotein</keyword>
<dbReference type="InterPro" id="IPR011006">
    <property type="entry name" value="CheY-like_superfamily"/>
</dbReference>